<name>A0A1N7MPH0_9FLAO</name>
<reference evidence="3 4" key="1">
    <citation type="submission" date="2017-01" db="EMBL/GenBank/DDBJ databases">
        <authorList>
            <person name="Mah S.A."/>
            <person name="Swanson W.J."/>
            <person name="Moy G.W."/>
            <person name="Vacquier V.D."/>
        </authorList>
    </citation>
    <scope>NUCLEOTIDE SEQUENCE [LARGE SCALE GENOMIC DNA]</scope>
    <source>
        <strain evidence="3 4">DSM 18014</strain>
    </source>
</reference>
<evidence type="ECO:0000313" key="4">
    <source>
        <dbReference type="Proteomes" id="UP000185781"/>
    </source>
</evidence>
<keyword evidence="1" id="KW-0238">DNA-binding</keyword>
<dbReference type="SMART" id="SM00530">
    <property type="entry name" value="HTH_XRE"/>
    <property type="match status" value="1"/>
</dbReference>
<dbReference type="InterPro" id="IPR001387">
    <property type="entry name" value="Cro/C1-type_HTH"/>
</dbReference>
<dbReference type="RefSeq" id="WP_076391623.1">
    <property type="nucleotide sequence ID" value="NZ_CBDHHB010000002.1"/>
</dbReference>
<protein>
    <submittedName>
        <fullName evidence="3">Helix-turn-helix domain-containing protein</fullName>
    </submittedName>
</protein>
<evidence type="ECO:0000256" key="1">
    <source>
        <dbReference type="ARBA" id="ARBA00023125"/>
    </source>
</evidence>
<gene>
    <name evidence="3" type="ORF">SAMN05421785_103386</name>
</gene>
<dbReference type="CDD" id="cd00093">
    <property type="entry name" value="HTH_XRE"/>
    <property type="match status" value="1"/>
</dbReference>
<dbReference type="InterPro" id="IPR010982">
    <property type="entry name" value="Lambda_DNA-bd_dom_sf"/>
</dbReference>
<dbReference type="STRING" id="373672.SAMN05421785_103386"/>
<feature type="domain" description="HTH cro/C1-type" evidence="2">
    <location>
        <begin position="7"/>
        <end position="61"/>
    </location>
</feature>
<dbReference type="PROSITE" id="PS50943">
    <property type="entry name" value="HTH_CROC1"/>
    <property type="match status" value="1"/>
</dbReference>
<dbReference type="Gene3D" id="1.10.260.40">
    <property type="entry name" value="lambda repressor-like DNA-binding domains"/>
    <property type="match status" value="1"/>
</dbReference>
<dbReference type="Proteomes" id="UP000185781">
    <property type="component" value="Unassembled WGS sequence"/>
</dbReference>
<organism evidence="3 4">
    <name type="scientific">Chryseobacterium gambrini</name>
    <dbReference type="NCBI Taxonomy" id="373672"/>
    <lineage>
        <taxon>Bacteria</taxon>
        <taxon>Pseudomonadati</taxon>
        <taxon>Bacteroidota</taxon>
        <taxon>Flavobacteriia</taxon>
        <taxon>Flavobacteriales</taxon>
        <taxon>Weeksellaceae</taxon>
        <taxon>Chryseobacterium group</taxon>
        <taxon>Chryseobacterium</taxon>
    </lineage>
</organism>
<dbReference type="EMBL" id="FTOV01000003">
    <property type="protein sequence ID" value="SIS88045.1"/>
    <property type="molecule type" value="Genomic_DNA"/>
</dbReference>
<evidence type="ECO:0000313" key="3">
    <source>
        <dbReference type="EMBL" id="SIS88045.1"/>
    </source>
</evidence>
<dbReference type="PANTHER" id="PTHR46558">
    <property type="entry name" value="TRACRIPTIONAL REGULATORY PROTEIN-RELATED-RELATED"/>
    <property type="match status" value="1"/>
</dbReference>
<dbReference type="OrthoDB" id="9812495at2"/>
<proteinExistence type="predicted"/>
<sequence>MGVGTNLKRLRSKTKFSQQDIADKLNIDRVTYANWESEMFDVKSQYIPKLAEIFEVELKELFENDQKIQVTNNIENKDKTGAGGVGVQKGKVIINMIITDENSLSKVKEELDKYLNKD</sequence>
<accession>A0A1N7MPH0</accession>
<dbReference type="Pfam" id="PF12844">
    <property type="entry name" value="HTH_19"/>
    <property type="match status" value="1"/>
</dbReference>
<dbReference type="PANTHER" id="PTHR46558:SF4">
    <property type="entry name" value="DNA-BIDING PHAGE PROTEIN"/>
    <property type="match status" value="1"/>
</dbReference>
<dbReference type="GO" id="GO:0003677">
    <property type="term" value="F:DNA binding"/>
    <property type="evidence" value="ECO:0007669"/>
    <property type="project" value="UniProtKB-KW"/>
</dbReference>
<dbReference type="SUPFAM" id="SSF47413">
    <property type="entry name" value="lambda repressor-like DNA-binding domains"/>
    <property type="match status" value="1"/>
</dbReference>
<evidence type="ECO:0000259" key="2">
    <source>
        <dbReference type="PROSITE" id="PS50943"/>
    </source>
</evidence>
<dbReference type="AlphaFoldDB" id="A0A1N7MPH0"/>